<reference evidence="1" key="1">
    <citation type="submission" date="2018-02" db="EMBL/GenBank/DDBJ databases">
        <title>Rhizophora mucronata_Transcriptome.</title>
        <authorList>
            <person name="Meera S.P."/>
            <person name="Sreeshan A."/>
            <person name="Augustine A."/>
        </authorList>
    </citation>
    <scope>NUCLEOTIDE SEQUENCE</scope>
    <source>
        <tissue evidence="1">Leaf</tissue>
    </source>
</reference>
<protein>
    <submittedName>
        <fullName evidence="1">Uncharacterized protein</fullName>
    </submittedName>
</protein>
<organism evidence="1">
    <name type="scientific">Rhizophora mucronata</name>
    <name type="common">Asiatic mangrove</name>
    <dbReference type="NCBI Taxonomy" id="61149"/>
    <lineage>
        <taxon>Eukaryota</taxon>
        <taxon>Viridiplantae</taxon>
        <taxon>Streptophyta</taxon>
        <taxon>Embryophyta</taxon>
        <taxon>Tracheophyta</taxon>
        <taxon>Spermatophyta</taxon>
        <taxon>Magnoliopsida</taxon>
        <taxon>eudicotyledons</taxon>
        <taxon>Gunneridae</taxon>
        <taxon>Pentapetalae</taxon>
        <taxon>rosids</taxon>
        <taxon>fabids</taxon>
        <taxon>Malpighiales</taxon>
        <taxon>Rhizophoraceae</taxon>
        <taxon>Rhizophora</taxon>
    </lineage>
</organism>
<dbReference type="EMBL" id="GGEC01077772">
    <property type="protein sequence ID" value="MBX58256.1"/>
    <property type="molecule type" value="Transcribed_RNA"/>
</dbReference>
<sequence length="71" mass="8407">MQPKKTGWLQSKLPKELGNKYHEHPFQTKNINEKIIIIINLCKYIFFECIMQANLETTIFFNEAHILQSPT</sequence>
<evidence type="ECO:0000313" key="1">
    <source>
        <dbReference type="EMBL" id="MBX58256.1"/>
    </source>
</evidence>
<proteinExistence type="predicted"/>
<name>A0A2P2PU26_RHIMU</name>
<accession>A0A2P2PU26</accession>
<dbReference type="AlphaFoldDB" id="A0A2P2PU26"/>